<gene>
    <name evidence="1" type="ORF">EVA_11311</name>
</gene>
<evidence type="ECO:0000313" key="1">
    <source>
        <dbReference type="EMBL" id="EJX00559.1"/>
    </source>
</evidence>
<reference evidence="1" key="1">
    <citation type="journal article" date="2012" name="PLoS ONE">
        <title>Gene sets for utilization of primary and secondary nutrition supplies in the distal gut of endangered iberian lynx.</title>
        <authorList>
            <person name="Alcaide M."/>
            <person name="Messina E."/>
            <person name="Richter M."/>
            <person name="Bargiela R."/>
            <person name="Peplies J."/>
            <person name="Huws S.A."/>
            <person name="Newbold C.J."/>
            <person name="Golyshin P.N."/>
            <person name="Simon M.A."/>
            <person name="Lopez G."/>
            <person name="Yakimov M.M."/>
            <person name="Ferrer M."/>
        </authorList>
    </citation>
    <scope>NUCLEOTIDE SEQUENCE</scope>
</reference>
<protein>
    <submittedName>
        <fullName evidence="1">Uncharacterized protein</fullName>
    </submittedName>
</protein>
<name>J9G163_9ZZZZ</name>
<accession>J9G163</accession>
<dbReference type="AlphaFoldDB" id="J9G163"/>
<organism evidence="1">
    <name type="scientific">gut metagenome</name>
    <dbReference type="NCBI Taxonomy" id="749906"/>
    <lineage>
        <taxon>unclassified sequences</taxon>
        <taxon>metagenomes</taxon>
        <taxon>organismal metagenomes</taxon>
    </lineage>
</organism>
<dbReference type="EMBL" id="AMCI01003317">
    <property type="protein sequence ID" value="EJX00559.1"/>
    <property type="molecule type" value="Genomic_DNA"/>
</dbReference>
<proteinExistence type="predicted"/>
<sequence>MKRSIQNIFKKKSFITYQRKKTFMLQKKENYRFKIASDYRL</sequence>
<comment type="caution">
    <text evidence="1">The sequence shown here is derived from an EMBL/GenBank/DDBJ whole genome shotgun (WGS) entry which is preliminary data.</text>
</comment>